<comment type="caution">
    <text evidence="6">The sequence shown here is derived from an EMBL/GenBank/DDBJ whole genome shotgun (WGS) entry which is preliminary data.</text>
</comment>
<keyword evidence="4" id="KW-0378">Hydrolase</keyword>
<dbReference type="PANTHER" id="PTHR37984:SF5">
    <property type="entry name" value="PROTEIN NYNRIN-LIKE"/>
    <property type="match status" value="1"/>
</dbReference>
<gene>
    <name evidence="6" type="ORF">PACLA_8A052282</name>
</gene>
<protein>
    <submittedName>
        <fullName evidence="6">Retrovirus-related Pol poly from transposon</fullName>
    </submittedName>
</protein>
<sequence length="353" mass="40835">MQRFLIYHWSRWHNTFDFEKSEVDKIKPLIQKFEDYCIPKQNTTMQRYKFNKRVQSETESVDQYVTELRLLAKNCRFGELEEELIRDRINCGIKADRLQARMLREDNLTLDKSISICKADEESRKQLKDLTKDDSFKVSSVKKSSRKGNIESRPAKFGREKQKISSSGSSEVIKCSKCGRDHPSKQCPAYGKVCHACRKLNHFAKCCRSRKVHGIDQMHTDPDILFVGTVDKKPEQSTKTELTKDECFITLEVNETPIKFKVDTGSQANIIPMSMYRELKGPKEPIQASRTSLTSYTGDKLNLVGKCTLKCMNRRPNFFVSETDQYPMLGIQASQELDIIKVVMSTNKELRRS</sequence>
<evidence type="ECO:0000256" key="4">
    <source>
        <dbReference type="ARBA" id="ARBA00022759"/>
    </source>
</evidence>
<feature type="region of interest" description="Disordered" evidence="5">
    <location>
        <begin position="141"/>
        <end position="163"/>
    </location>
</feature>
<evidence type="ECO:0000256" key="5">
    <source>
        <dbReference type="SAM" id="MobiDB-lite"/>
    </source>
</evidence>
<dbReference type="AlphaFoldDB" id="A0A6S7LR66"/>
<dbReference type="InterPro" id="IPR021109">
    <property type="entry name" value="Peptidase_aspartic_dom_sf"/>
</dbReference>
<evidence type="ECO:0000256" key="1">
    <source>
        <dbReference type="ARBA" id="ARBA00022679"/>
    </source>
</evidence>
<dbReference type="Gene3D" id="4.10.60.10">
    <property type="entry name" value="Zinc finger, CCHC-type"/>
    <property type="match status" value="1"/>
</dbReference>
<evidence type="ECO:0000256" key="2">
    <source>
        <dbReference type="ARBA" id="ARBA00022695"/>
    </source>
</evidence>
<organism evidence="6 7">
    <name type="scientific">Paramuricea clavata</name>
    <name type="common">Red gorgonian</name>
    <name type="synonym">Violescent sea-whip</name>
    <dbReference type="NCBI Taxonomy" id="317549"/>
    <lineage>
        <taxon>Eukaryota</taxon>
        <taxon>Metazoa</taxon>
        <taxon>Cnidaria</taxon>
        <taxon>Anthozoa</taxon>
        <taxon>Octocorallia</taxon>
        <taxon>Malacalcyonacea</taxon>
        <taxon>Plexauridae</taxon>
        <taxon>Paramuricea</taxon>
    </lineage>
</organism>
<keyword evidence="3" id="KW-0540">Nuclease</keyword>
<name>A0A6S7LR66_PARCT</name>
<accession>A0A6S7LR66</accession>
<proteinExistence type="predicted"/>
<dbReference type="GO" id="GO:0016779">
    <property type="term" value="F:nucleotidyltransferase activity"/>
    <property type="evidence" value="ECO:0007669"/>
    <property type="project" value="UniProtKB-KW"/>
</dbReference>
<dbReference type="GO" id="GO:0004519">
    <property type="term" value="F:endonuclease activity"/>
    <property type="evidence" value="ECO:0007669"/>
    <property type="project" value="UniProtKB-KW"/>
</dbReference>
<reference evidence="6" key="1">
    <citation type="submission" date="2020-04" db="EMBL/GenBank/DDBJ databases">
        <authorList>
            <person name="Alioto T."/>
            <person name="Alioto T."/>
            <person name="Gomez Garrido J."/>
        </authorList>
    </citation>
    <scope>NUCLEOTIDE SEQUENCE</scope>
    <source>
        <strain evidence="6">A484AB</strain>
    </source>
</reference>
<dbReference type="SUPFAM" id="SSF50630">
    <property type="entry name" value="Acid proteases"/>
    <property type="match status" value="1"/>
</dbReference>
<dbReference type="OrthoDB" id="5988199at2759"/>
<evidence type="ECO:0000313" key="7">
    <source>
        <dbReference type="Proteomes" id="UP001152795"/>
    </source>
</evidence>
<dbReference type="EMBL" id="CACRXK020028579">
    <property type="protein sequence ID" value="CAB4041602.1"/>
    <property type="molecule type" value="Genomic_DNA"/>
</dbReference>
<evidence type="ECO:0000313" key="6">
    <source>
        <dbReference type="EMBL" id="CAB4041602.1"/>
    </source>
</evidence>
<keyword evidence="7" id="KW-1185">Reference proteome</keyword>
<evidence type="ECO:0000256" key="3">
    <source>
        <dbReference type="ARBA" id="ARBA00022722"/>
    </source>
</evidence>
<feature type="compositionally biased region" description="Basic and acidic residues" evidence="5">
    <location>
        <begin position="148"/>
        <end position="163"/>
    </location>
</feature>
<dbReference type="PANTHER" id="PTHR37984">
    <property type="entry name" value="PROTEIN CBG26694"/>
    <property type="match status" value="1"/>
</dbReference>
<keyword evidence="1" id="KW-0808">Transferase</keyword>
<dbReference type="Gene3D" id="2.40.70.10">
    <property type="entry name" value="Acid Proteases"/>
    <property type="match status" value="1"/>
</dbReference>
<dbReference type="Proteomes" id="UP001152795">
    <property type="component" value="Unassembled WGS sequence"/>
</dbReference>
<keyword evidence="2" id="KW-0548">Nucleotidyltransferase</keyword>
<dbReference type="InterPro" id="IPR050951">
    <property type="entry name" value="Retrovirus_Pol_polyprotein"/>
</dbReference>
<keyword evidence="4" id="KW-0255">Endonuclease</keyword>